<dbReference type="GO" id="GO:0048589">
    <property type="term" value="P:developmental growth"/>
    <property type="evidence" value="ECO:0007669"/>
    <property type="project" value="UniProtKB-ARBA"/>
</dbReference>
<evidence type="ECO:0000256" key="15">
    <source>
        <dbReference type="ARBA" id="ARBA00059331"/>
    </source>
</evidence>
<evidence type="ECO:0000256" key="3">
    <source>
        <dbReference type="ARBA" id="ARBA00022475"/>
    </source>
</evidence>
<feature type="domain" description="Cadherin" evidence="18">
    <location>
        <begin position="218"/>
        <end position="338"/>
    </location>
</feature>
<dbReference type="PANTHER" id="PTHR24026:SF136">
    <property type="entry name" value="PROTOCADHERIN-23"/>
    <property type="match status" value="1"/>
</dbReference>
<dbReference type="SUPFAM" id="SSF49313">
    <property type="entry name" value="Cadherin-like"/>
    <property type="match status" value="14"/>
</dbReference>
<proteinExistence type="predicted"/>
<evidence type="ECO:0000256" key="1">
    <source>
        <dbReference type="ARBA" id="ARBA00004251"/>
    </source>
</evidence>
<dbReference type="FunFam" id="2.60.40.60:FF:000124">
    <property type="entry name" value="Cadherin-related family member 1"/>
    <property type="match status" value="1"/>
</dbReference>
<sequence>MEGFSLPEDTAVGTIVYRLRGEDPEGSRVAYSISGDHLSVVRNTGAVTLVKALDHEAAAVIEVIITLTDEKGPTAEPNIVSIRREITIEDRNDNPPKFSEPSYSFSVNETVGVNTQVFNKILISDADSGSNGEIKLTCLKQKSPEGCEKFVVRSQRIAPGKYAGIVSARSGLNYEESSRFTLVLQAEDLAKEPGSALTSTATITVEVLDVQDQPPVFLNAPYRPVIQENSPVGHPLMKVLVRDGDTGQPRDLQLDIIDDPLGYFRVSSFKMNDNIGSATIVASDNPVDREDQVILRNGGTYSFGLKATELVGNKPVNDFTVENVTVMIIDVNDQPPVFNQAQYSIGIPENLDIGEALPGLDMTVSDSDTGVHSQFGLELIPLRNADNIFEVHPMSATGRTPVLIKVTGADKLDYENPDRREMVVQVIARGGGRRLSSTATLTILLVDVNDNNPIFEEPSYSFNVVENSAPGLLISRLSAADADSGVYGQLRYELRGFGSEHFSVNASTGDLTVGVCGLSTCLDYEDQDIFTLTFTAIDGGGKSTSVPLTIKIDDVNDNPPVFEQNQYRRLIQNRAIDFDPQLVLKATDKDGMRKGHSPPTQDGRISYSIIAGNTADNLFSIGRDSGILDVTRPINATELGEVRFVLTVRATDSGTPPQHADTVVTITVGAVDGNDPPIFQQSHYHINVVERATPDSFVIQLNATDPDGQNENLRYRVVGGSAVDWFTVDEVSGIVRIARGGALQWDQESPLLTLAVAAVDQGQPIAQTATATITIQVEDINDKPPNFDKQLFIHHVAEVTAVGTRVLALGASDPDTSSQLRFRLTEPFQIRNKGGYLRNEIESEYFSISETTGILTLTKPLDHENAAVVMFRAEVEDMNASLEFPNQTDFAEVAIYVQAHTDNGPIFSPPWSPAHPIIRAEVVEEQDPGIIFLTLQAHDPVTGLLISHFELVDEQKPISEALTSIQPDSETSLESLFDQIRFTNDTESMNNTAKSILDPDISSLIELNKLTGELTFKRRIDYEELVNKSLQFQVQAIAGEAENKRMSLATVKLDILDANDNSPQFAEEEYKVKIPESIHYPEVLVTVSATDKDSGKFGQILYFVSGDGADLFVIDDPTTGVVRVAPNVSLDREKQPSYTFTIIAADQPQGSEEQQRSSVLVMVELIDVNDNAPAFTQSSYTAVVPENAPLDWSVSQVEALDPDEQEGGIVEYSLVNGGRLEGLLTVMPNTGSIIVKGPLTGKGRSEPYVLTLRAQDKGESPLFSDIDINVYVGDITPNDGVPSFVKPSFDEKAYIVEESPIGSIVFQALAIDPDDPATPNGRLTYKFLDEGTLGSDHAFFEIHPATGVVTTKARLDRESKASYTLILVARDQGTPSQQATRRLNIIVRDIDDHPPQFIRTPYDGPLQFSVLEQVEPGWCVDQLRASDPDQGENAAIEYLIIFGDDAGVFTLERNPDNLVRLLVKGTIDREVVDSYLLTIKCFKPAEKPSELRKMYNPQDTSEIQVKITVKDIDDNDPVFVQTNITTGVRLNAPLHTEVVRLEAIDPDAESGPVFYKLLNVSFIRAHHYASSGGDTQIDSSPAVAKTFDLDTSSGLLTTSQTYGLFVDGYFLLHVCAWTGEESRSRKAFNTLKIYILRDSELMKFVFTKPPPDVKPILADFRQSVEQSLELPLTLNLYESQFYSRDGALDFSSTSSCFQLVGKDHVFDLKDTELLLNAERNQRLRSVYDKFSVANLERCVPRGTLYEINNLEIWLLVIGCLIGAMALIAALTTCCLFTRYESRMKKLNPGIQVAERSGTGTRRSSSVGQPHASLLNLSPDSQIYYDGHSSLARSGPQLVRLRPCHTVDGSLVCFCSLSYVTSAASSNCQGCVQLDSYSFEKVVSKFKAAIIKIDVAYPYGEKHEQFGKLSAALSANPDILVAEVGVKDYGDKENVDVAERYKIVKEDYPVMLLFQQGKTEPIRYQGEFKLDVMQRFVSSTSGLWIGLPGCLEVFDGLANRFVAASNPSDRKEILRQAEDEWDKVSLTSERKSAEVYVKVMRKMLEKGNDFLGSELSRVDTLRKGKLSKEKKDEMDRRLNILQSFQMANPTTNVEL</sequence>
<dbReference type="Gene3D" id="3.40.30.10">
    <property type="entry name" value="Glutaredoxin"/>
    <property type="match status" value="1"/>
</dbReference>
<keyword evidence="7" id="KW-0677">Repeat</keyword>
<dbReference type="FunFam" id="2.60.40.60:FF:000039">
    <property type="entry name" value="FAT atypical cadherin 3"/>
    <property type="match status" value="1"/>
</dbReference>
<keyword evidence="5 17" id="KW-0812">Transmembrane</keyword>
<dbReference type="GO" id="GO:0048513">
    <property type="term" value="P:animal organ development"/>
    <property type="evidence" value="ECO:0007669"/>
    <property type="project" value="UniProtKB-ARBA"/>
</dbReference>
<organism evidence="19 20">
    <name type="scientific">Daphnia magna</name>
    <dbReference type="NCBI Taxonomy" id="35525"/>
    <lineage>
        <taxon>Eukaryota</taxon>
        <taxon>Metazoa</taxon>
        <taxon>Ecdysozoa</taxon>
        <taxon>Arthropoda</taxon>
        <taxon>Crustacea</taxon>
        <taxon>Branchiopoda</taxon>
        <taxon>Diplostraca</taxon>
        <taxon>Cladocera</taxon>
        <taxon>Anomopoda</taxon>
        <taxon>Daphniidae</taxon>
        <taxon>Daphnia</taxon>
    </lineage>
</organism>
<feature type="domain" description="Cadherin" evidence="18">
    <location>
        <begin position="788"/>
        <end position="907"/>
    </location>
</feature>
<dbReference type="FunFam" id="2.60.40.60:FF:000266">
    <property type="entry name" value="Cadherin 23"/>
    <property type="match status" value="1"/>
</dbReference>
<dbReference type="InterPro" id="IPR036249">
    <property type="entry name" value="Thioredoxin-like_sf"/>
</dbReference>
<keyword evidence="14" id="KW-0325">Glycoprotein</keyword>
<dbReference type="OrthoDB" id="417262at2759"/>
<dbReference type="CDD" id="cd00238">
    <property type="entry name" value="ERp29c"/>
    <property type="match status" value="1"/>
</dbReference>
<keyword evidence="20" id="KW-1185">Reference proteome</keyword>
<feature type="domain" description="Cadherin" evidence="18">
    <location>
        <begin position="952"/>
        <end position="1065"/>
    </location>
</feature>
<dbReference type="GO" id="GO:0005788">
    <property type="term" value="C:endoplasmic reticulum lumen"/>
    <property type="evidence" value="ECO:0007669"/>
    <property type="project" value="InterPro"/>
</dbReference>
<dbReference type="Gene3D" id="1.20.1150.12">
    <property type="entry name" value="Endoplasmic reticulum resident protein 29, C-terminal domain"/>
    <property type="match status" value="1"/>
</dbReference>
<dbReference type="GO" id="GO:0009306">
    <property type="term" value="P:protein secretion"/>
    <property type="evidence" value="ECO:0007669"/>
    <property type="project" value="InterPro"/>
</dbReference>
<dbReference type="STRING" id="35525.A0A165ADA7"/>
<comment type="caution">
    <text evidence="19">The sequence shown here is derived from an EMBL/GenBank/DDBJ whole genome shotgun (WGS) entry which is preliminary data.</text>
</comment>
<dbReference type="InterPro" id="IPR020894">
    <property type="entry name" value="Cadherin_CS"/>
</dbReference>
<dbReference type="SMART" id="SM00112">
    <property type="entry name" value="CA"/>
    <property type="match status" value="13"/>
</dbReference>
<keyword evidence="8" id="KW-0256">Endoplasmic reticulum</keyword>
<dbReference type="Gene3D" id="2.60.40.60">
    <property type="entry name" value="Cadherins"/>
    <property type="match status" value="14"/>
</dbReference>
<accession>A0A165ADA7</accession>
<keyword evidence="6" id="KW-0732">Signal</keyword>
<feature type="domain" description="Cadherin" evidence="18">
    <location>
        <begin position="1295"/>
        <end position="1397"/>
    </location>
</feature>
<feature type="domain" description="Cadherin" evidence="18">
    <location>
        <begin position="4"/>
        <end position="98"/>
    </location>
</feature>
<evidence type="ECO:0000256" key="13">
    <source>
        <dbReference type="ARBA" id="ARBA00023157"/>
    </source>
</evidence>
<dbReference type="PRINTS" id="PR00205">
    <property type="entry name" value="CADHERIN"/>
</dbReference>
<feature type="domain" description="Cadherin" evidence="18">
    <location>
        <begin position="456"/>
        <end position="562"/>
    </location>
</feature>
<evidence type="ECO:0000256" key="8">
    <source>
        <dbReference type="ARBA" id="ARBA00022824"/>
    </source>
</evidence>
<dbReference type="EMBL" id="LRGB01000626">
    <property type="protein sequence ID" value="KZS17483.1"/>
    <property type="molecule type" value="Genomic_DNA"/>
</dbReference>
<feature type="domain" description="Cadherin" evidence="18">
    <location>
        <begin position="1402"/>
        <end position="1519"/>
    </location>
</feature>
<evidence type="ECO:0000256" key="5">
    <source>
        <dbReference type="ARBA" id="ARBA00022692"/>
    </source>
</evidence>
<dbReference type="InterPro" id="IPR015919">
    <property type="entry name" value="Cadherin-like_sf"/>
</dbReference>
<keyword evidence="10" id="KW-0130">Cell adhesion</keyword>
<evidence type="ECO:0000256" key="6">
    <source>
        <dbReference type="ARBA" id="ARBA00022729"/>
    </source>
</evidence>
<evidence type="ECO:0000256" key="17">
    <source>
        <dbReference type="SAM" id="Phobius"/>
    </source>
</evidence>
<dbReference type="FunFam" id="3.40.30.10:FF:000133">
    <property type="entry name" value="Endoplasmic reticulum resident protein 29"/>
    <property type="match status" value="1"/>
</dbReference>
<dbReference type="PROSITE" id="PS00232">
    <property type="entry name" value="CADHERIN_1"/>
    <property type="match status" value="5"/>
</dbReference>
<evidence type="ECO:0000259" key="18">
    <source>
        <dbReference type="PROSITE" id="PS50268"/>
    </source>
</evidence>
<keyword evidence="4" id="KW-0245">EGF-like domain</keyword>
<dbReference type="InterPro" id="IPR012883">
    <property type="entry name" value="ERp29_N"/>
</dbReference>
<dbReference type="InterPro" id="IPR036356">
    <property type="entry name" value="ERp29_C_sf"/>
</dbReference>
<evidence type="ECO:0000313" key="20">
    <source>
        <dbReference type="Proteomes" id="UP000076858"/>
    </source>
</evidence>
<dbReference type="InterPro" id="IPR002126">
    <property type="entry name" value="Cadherin-like_dom"/>
</dbReference>
<dbReference type="FunFam" id="2.60.40.60:FF:000020">
    <property type="entry name" value="Dachsous cadherin-related 1b"/>
    <property type="match status" value="1"/>
</dbReference>
<feature type="domain" description="Cadherin" evidence="18">
    <location>
        <begin position="1066"/>
        <end position="1175"/>
    </location>
</feature>
<dbReference type="PROSITE" id="PS50268">
    <property type="entry name" value="CADHERIN_2"/>
    <property type="match status" value="13"/>
</dbReference>
<evidence type="ECO:0000256" key="11">
    <source>
        <dbReference type="ARBA" id="ARBA00022989"/>
    </source>
</evidence>
<dbReference type="FunFam" id="2.60.40.60:FF:000118">
    <property type="entry name" value="protocadherin Fat 4"/>
    <property type="match status" value="1"/>
</dbReference>
<dbReference type="FunFam" id="2.60.40.60:FF:000098">
    <property type="entry name" value="cadherin-23 isoform X1"/>
    <property type="match status" value="1"/>
</dbReference>
<evidence type="ECO:0000256" key="7">
    <source>
        <dbReference type="ARBA" id="ARBA00022737"/>
    </source>
</evidence>
<keyword evidence="11 17" id="KW-1133">Transmembrane helix</keyword>
<evidence type="ECO:0000313" key="19">
    <source>
        <dbReference type="EMBL" id="KZS17483.1"/>
    </source>
</evidence>
<dbReference type="SUPFAM" id="SSF47933">
    <property type="entry name" value="ERP29 C domain-like"/>
    <property type="match status" value="1"/>
</dbReference>
<dbReference type="GO" id="GO:0001736">
    <property type="term" value="P:establishment of planar polarity"/>
    <property type="evidence" value="ECO:0007669"/>
    <property type="project" value="UniProtKB-ARBA"/>
</dbReference>
<dbReference type="InterPro" id="IPR011679">
    <property type="entry name" value="ERp29_C"/>
</dbReference>
<evidence type="ECO:0000256" key="4">
    <source>
        <dbReference type="ARBA" id="ARBA00022536"/>
    </source>
</evidence>
<dbReference type="GO" id="GO:0007163">
    <property type="term" value="P:establishment or maintenance of cell polarity"/>
    <property type="evidence" value="ECO:0007669"/>
    <property type="project" value="UniProtKB-ARBA"/>
</dbReference>
<evidence type="ECO:0000256" key="9">
    <source>
        <dbReference type="ARBA" id="ARBA00022837"/>
    </source>
</evidence>
<dbReference type="FunFam" id="2.60.40.60:FF:000478">
    <property type="entry name" value="Cadherin-87A"/>
    <property type="match status" value="1"/>
</dbReference>
<dbReference type="Pfam" id="PF07912">
    <property type="entry name" value="ERp29_N"/>
    <property type="match status" value="1"/>
</dbReference>
<dbReference type="Proteomes" id="UP000076858">
    <property type="component" value="Unassembled WGS sequence"/>
</dbReference>
<keyword evidence="9 16" id="KW-0106">Calcium</keyword>
<comment type="function">
    <text evidence="15">Cadherins are calcium-dependent cell adhesion proteins. They preferentially interact with themselves in a homophilic manner in connecting cells.</text>
</comment>
<feature type="domain" description="Cadherin" evidence="18">
    <location>
        <begin position="680"/>
        <end position="787"/>
    </location>
</feature>
<feature type="transmembrane region" description="Helical" evidence="17">
    <location>
        <begin position="1752"/>
        <end position="1776"/>
    </location>
</feature>
<feature type="domain" description="Cadherin" evidence="18">
    <location>
        <begin position="1176"/>
        <end position="1284"/>
    </location>
</feature>
<evidence type="ECO:0000256" key="16">
    <source>
        <dbReference type="PROSITE-ProRule" id="PRU00043"/>
    </source>
</evidence>
<dbReference type="FunFam" id="2.60.40.60:FF:000308">
    <property type="entry name" value="Cadherin 74A, isoform A"/>
    <property type="match status" value="1"/>
</dbReference>
<dbReference type="PANTHER" id="PTHR24026">
    <property type="entry name" value="FAT ATYPICAL CADHERIN-RELATED"/>
    <property type="match status" value="1"/>
</dbReference>
<keyword evidence="12 17" id="KW-0472">Membrane</keyword>
<dbReference type="Pfam" id="PF00028">
    <property type="entry name" value="Cadherin"/>
    <property type="match status" value="7"/>
</dbReference>
<feature type="domain" description="Cadherin" evidence="18">
    <location>
        <begin position="339"/>
        <end position="455"/>
    </location>
</feature>
<evidence type="ECO:0000256" key="10">
    <source>
        <dbReference type="ARBA" id="ARBA00022889"/>
    </source>
</evidence>
<evidence type="ECO:0000256" key="14">
    <source>
        <dbReference type="ARBA" id="ARBA00023180"/>
    </source>
</evidence>
<gene>
    <name evidence="19" type="ORF">APZ42_016346</name>
</gene>
<dbReference type="GO" id="GO:0005509">
    <property type="term" value="F:calcium ion binding"/>
    <property type="evidence" value="ECO:0007669"/>
    <property type="project" value="UniProtKB-UniRule"/>
</dbReference>
<dbReference type="CDD" id="cd11304">
    <property type="entry name" value="Cadherin_repeat"/>
    <property type="match status" value="14"/>
</dbReference>
<comment type="subcellular location">
    <subcellularLocation>
        <location evidence="1">Cell membrane</location>
        <topology evidence="1">Single-pass type I membrane protein</topology>
    </subcellularLocation>
</comment>
<feature type="domain" description="Cadherin" evidence="18">
    <location>
        <begin position="99"/>
        <end position="217"/>
    </location>
</feature>
<evidence type="ECO:0000256" key="2">
    <source>
        <dbReference type="ARBA" id="ARBA00014173"/>
    </source>
</evidence>
<reference evidence="19 20" key="1">
    <citation type="submission" date="2016-03" db="EMBL/GenBank/DDBJ databases">
        <title>EvidentialGene: Evidence-directed Construction of Genes on Genomes.</title>
        <authorList>
            <person name="Gilbert D.G."/>
            <person name="Choi J.-H."/>
            <person name="Mockaitis K."/>
            <person name="Colbourne J."/>
            <person name="Pfrender M."/>
        </authorList>
    </citation>
    <scope>NUCLEOTIDE SEQUENCE [LARGE SCALE GENOMIC DNA]</scope>
    <source>
        <strain evidence="19 20">Xinb3</strain>
        <tissue evidence="19">Complete organism</tissue>
    </source>
</reference>
<dbReference type="SUPFAM" id="SSF52833">
    <property type="entry name" value="Thioredoxin-like"/>
    <property type="match status" value="1"/>
</dbReference>
<dbReference type="FunFam" id="1.20.1150.12:FF:000001">
    <property type="entry name" value="Endoplasmic reticulum resident protein 29"/>
    <property type="match status" value="1"/>
</dbReference>
<keyword evidence="13" id="KW-1015">Disulfide bond</keyword>
<dbReference type="GO" id="GO:0005886">
    <property type="term" value="C:plasma membrane"/>
    <property type="evidence" value="ECO:0007669"/>
    <property type="project" value="UniProtKB-SubCell"/>
</dbReference>
<protein>
    <recommendedName>
        <fullName evidence="2">Endoplasmic reticulum resident protein 29</fullName>
    </recommendedName>
</protein>
<feature type="domain" description="Cadherin" evidence="18">
    <location>
        <begin position="584"/>
        <end position="679"/>
    </location>
</feature>
<dbReference type="Pfam" id="PF07749">
    <property type="entry name" value="ERp29"/>
    <property type="match status" value="1"/>
</dbReference>
<dbReference type="GO" id="GO:0007156">
    <property type="term" value="P:homophilic cell adhesion via plasma membrane adhesion molecules"/>
    <property type="evidence" value="ECO:0007669"/>
    <property type="project" value="InterPro"/>
</dbReference>
<dbReference type="FunFam" id="2.60.40.60:FF:000168">
    <property type="entry name" value="Cadherin-related family member 2"/>
    <property type="match status" value="1"/>
</dbReference>
<name>A0A165ADA7_9CRUS</name>
<evidence type="ECO:0000256" key="12">
    <source>
        <dbReference type="ARBA" id="ARBA00023136"/>
    </source>
</evidence>
<keyword evidence="3" id="KW-1003">Cell membrane</keyword>